<dbReference type="Pfam" id="PF00787">
    <property type="entry name" value="PX"/>
    <property type="match status" value="1"/>
</dbReference>
<feature type="compositionally biased region" description="Polar residues" evidence="5">
    <location>
        <begin position="187"/>
        <end position="202"/>
    </location>
</feature>
<feature type="compositionally biased region" description="Low complexity" evidence="5">
    <location>
        <begin position="583"/>
        <end position="594"/>
    </location>
</feature>
<dbReference type="GO" id="GO:0008270">
    <property type="term" value="F:zinc ion binding"/>
    <property type="evidence" value="ECO:0007669"/>
    <property type="project" value="UniProtKB-KW"/>
</dbReference>
<dbReference type="SMART" id="SM00312">
    <property type="entry name" value="PX"/>
    <property type="match status" value="1"/>
</dbReference>
<dbReference type="PANTHER" id="PTHR12326:SF3">
    <property type="entry name" value="DIFFERENTIALLY EXPRESSED IN FDCP 8 HOMOLOG"/>
    <property type="match status" value="1"/>
</dbReference>
<evidence type="ECO:0000256" key="3">
    <source>
        <dbReference type="ARBA" id="ARBA00022771"/>
    </source>
</evidence>
<feature type="region of interest" description="Disordered" evidence="5">
    <location>
        <begin position="181"/>
        <end position="220"/>
    </location>
</feature>
<proteinExistence type="predicted"/>
<dbReference type="PANTHER" id="PTHR12326">
    <property type="entry name" value="PLECKSTRIN HOMOLOGY DOMAIN CONTAINING PROTEIN"/>
    <property type="match status" value="1"/>
</dbReference>
<feature type="compositionally biased region" description="Acidic residues" evidence="5">
    <location>
        <begin position="34"/>
        <end position="44"/>
    </location>
</feature>
<sequence>MINGDERGEVESDLPLPDPIEGFAPWLDQRSEAEDGDGDGEGDGDSGYSSCGESELGRYCSANSAFGTASFCSSLGNYNEFLDADEWSLKNLEFANERGGLVSVDSHEKLGRSEVRSDDVGVVNGAFSVQEEKGLWRNGDSLLSRAVSSQSRVSELIGLEVGKDQSADANMLSQIGVDIRDDEGSRGISSLQNGLESPSPVSTGEEHVEEGLSERGCGGSPMDMAVTRNSCNKVGHSDSISFQDLNLDSREERNSLQYEHSDDDGSMYDGTDDEFFTGSPERRNVRYVQRSAINNENPLLINSSVAFGCNDWTEFERETEENGKVSISLDKPHNEELGHTEFANNILEDVRLSPKTVPYFGRSEHEARVRDTPIDACQLHDSNKLLEELVVPSLTNLLSGGRNPAKQMSVLNGDADREFQWIRSEEVTGTGDSGVFEYKLSESLRSQVLPISSQTSFSATEEIESKKSEDRKPIMLPQIDEDQSVRPMTLSTGSLASEVFGDFGLPPIRRTEEMVKKIVTADNHGNTSYDIISMEDHSSKESYDEVVLEMEEILLDSKEFLVTRLPQSKRGLLSQQSHEYRDGSSTASTSGADDTYSPIEQALKIHGVEVIGAKQKKGNVSLGERLVGVKEYTVYLLKVWSGSDQWEVERRYRDFFALYRQLKAYFADNGWTLPQPWSRVERESRKIFGNVSPAVVSERSALIQECLRSVLHFGSHYSLPSSLIWFLSSQDILSRSSTLNTFVTQSSSALTGGSHSEDVSSFGKTISLMLEIQPRKSVQQLLEAHHYACAGCHKHLHAGKNLMQGFVHTLGWGKPRLCEYTGQLFCSSCHTNETAVLPARVLHFWDFTEYSVSQLAKSYLESIYDKPMLCVGAVNPFLFSKVPALHHIMGIRKKISAMVPFVQCPFRRSLLKRVGSRRYLLENNEFFALRDLVDLSRAAFAALPGILDILSEKILEHITQRCLVCCDLGVPCGARQACEDPSALIFPFQEDVIRRCSSCESAFHKPCIRRLSHCPCGATLEGNAGESMQLASRSADKEVSGALNSSALKASSSSAVGFLSNLFSKSKQVTRDARHSSPVILMGSLPNNSF</sequence>
<feature type="region of interest" description="Disordered" evidence="5">
    <location>
        <begin position="573"/>
        <end position="594"/>
    </location>
</feature>
<dbReference type="InterPro" id="IPR001683">
    <property type="entry name" value="PX_dom"/>
</dbReference>
<feature type="compositionally biased region" description="Basic and acidic residues" evidence="5">
    <location>
        <begin position="1"/>
        <end position="10"/>
    </location>
</feature>
<feature type="domain" description="PX" evidence="6">
    <location>
        <begin position="613"/>
        <end position="750"/>
    </location>
</feature>
<dbReference type="Gene3D" id="3.30.1520.10">
    <property type="entry name" value="Phox-like domain"/>
    <property type="match status" value="1"/>
</dbReference>
<gene>
    <name evidence="7" type="ORF">Sjap_016137</name>
</gene>
<name>A0AAP0NTH5_9MAGN</name>
<dbReference type="AlphaFoldDB" id="A0AAP0NTH5"/>
<protein>
    <recommendedName>
        <fullName evidence="6">PX domain-containing protein</fullName>
    </recommendedName>
</protein>
<keyword evidence="3" id="KW-0863">Zinc-finger</keyword>
<evidence type="ECO:0000256" key="5">
    <source>
        <dbReference type="SAM" id="MobiDB-lite"/>
    </source>
</evidence>
<dbReference type="InterPro" id="IPR025258">
    <property type="entry name" value="RH_dom"/>
</dbReference>
<accession>A0AAP0NTH5</accession>
<dbReference type="GO" id="GO:0016020">
    <property type="term" value="C:membrane"/>
    <property type="evidence" value="ECO:0007669"/>
    <property type="project" value="UniProtKB-ARBA"/>
</dbReference>
<reference evidence="7 8" key="1">
    <citation type="submission" date="2024-01" db="EMBL/GenBank/DDBJ databases">
        <title>Genome assemblies of Stephania.</title>
        <authorList>
            <person name="Yang L."/>
        </authorList>
    </citation>
    <scope>NUCLEOTIDE SEQUENCE [LARGE SCALE GENOMIC DNA]</scope>
    <source>
        <strain evidence="7">QJT</strain>
        <tissue evidence="7">Leaf</tissue>
    </source>
</reference>
<evidence type="ECO:0000259" key="6">
    <source>
        <dbReference type="PROSITE" id="PS50195"/>
    </source>
</evidence>
<keyword evidence="8" id="KW-1185">Reference proteome</keyword>
<dbReference type="PROSITE" id="PS50195">
    <property type="entry name" value="PX"/>
    <property type="match status" value="1"/>
</dbReference>
<dbReference type="Pfam" id="PF13901">
    <property type="entry name" value="RH_dom"/>
    <property type="match status" value="1"/>
</dbReference>
<evidence type="ECO:0000256" key="4">
    <source>
        <dbReference type="ARBA" id="ARBA00022833"/>
    </source>
</evidence>
<feature type="compositionally biased region" description="Basic and acidic residues" evidence="5">
    <location>
        <begin position="463"/>
        <end position="473"/>
    </location>
</feature>
<keyword evidence="4" id="KW-0862">Zinc</keyword>
<evidence type="ECO:0000256" key="2">
    <source>
        <dbReference type="ARBA" id="ARBA00022737"/>
    </source>
</evidence>
<dbReference type="EMBL" id="JBBNAE010000006">
    <property type="protein sequence ID" value="KAK9117190.1"/>
    <property type="molecule type" value="Genomic_DNA"/>
</dbReference>
<comment type="caution">
    <text evidence="7">The sequence shown here is derived from an EMBL/GenBank/DDBJ whole genome shotgun (WGS) entry which is preliminary data.</text>
</comment>
<dbReference type="SUPFAM" id="SSF64268">
    <property type="entry name" value="PX domain"/>
    <property type="match status" value="1"/>
</dbReference>
<dbReference type="GO" id="GO:0005768">
    <property type="term" value="C:endosome"/>
    <property type="evidence" value="ECO:0007669"/>
    <property type="project" value="UniProtKB-ARBA"/>
</dbReference>
<dbReference type="InterPro" id="IPR036871">
    <property type="entry name" value="PX_dom_sf"/>
</dbReference>
<feature type="region of interest" description="Disordered" evidence="5">
    <location>
        <begin position="1"/>
        <end position="51"/>
    </location>
</feature>
<dbReference type="Proteomes" id="UP001417504">
    <property type="component" value="Unassembled WGS sequence"/>
</dbReference>
<keyword evidence="1" id="KW-0479">Metal-binding</keyword>
<dbReference type="GO" id="GO:0035091">
    <property type="term" value="F:phosphatidylinositol binding"/>
    <property type="evidence" value="ECO:0007669"/>
    <property type="project" value="InterPro"/>
</dbReference>
<evidence type="ECO:0000313" key="7">
    <source>
        <dbReference type="EMBL" id="KAK9117190.1"/>
    </source>
</evidence>
<dbReference type="CDD" id="cd06093">
    <property type="entry name" value="PX_domain"/>
    <property type="match status" value="1"/>
</dbReference>
<dbReference type="SMART" id="SM01175">
    <property type="entry name" value="DUF4206"/>
    <property type="match status" value="1"/>
</dbReference>
<feature type="compositionally biased region" description="Basic and acidic residues" evidence="5">
    <location>
        <begin position="204"/>
        <end position="213"/>
    </location>
</feature>
<evidence type="ECO:0000256" key="1">
    <source>
        <dbReference type="ARBA" id="ARBA00022723"/>
    </source>
</evidence>
<dbReference type="InterPro" id="IPR051366">
    <property type="entry name" value="DEF8"/>
</dbReference>
<organism evidence="7 8">
    <name type="scientific">Stephania japonica</name>
    <dbReference type="NCBI Taxonomy" id="461633"/>
    <lineage>
        <taxon>Eukaryota</taxon>
        <taxon>Viridiplantae</taxon>
        <taxon>Streptophyta</taxon>
        <taxon>Embryophyta</taxon>
        <taxon>Tracheophyta</taxon>
        <taxon>Spermatophyta</taxon>
        <taxon>Magnoliopsida</taxon>
        <taxon>Ranunculales</taxon>
        <taxon>Menispermaceae</taxon>
        <taxon>Menispermoideae</taxon>
        <taxon>Cissampelideae</taxon>
        <taxon>Stephania</taxon>
    </lineage>
</organism>
<keyword evidence="2" id="KW-0677">Repeat</keyword>
<evidence type="ECO:0000313" key="8">
    <source>
        <dbReference type="Proteomes" id="UP001417504"/>
    </source>
</evidence>
<feature type="region of interest" description="Disordered" evidence="5">
    <location>
        <begin position="455"/>
        <end position="478"/>
    </location>
</feature>